<evidence type="ECO:0000313" key="2">
    <source>
        <dbReference type="EMBL" id="CAA7262347.1"/>
    </source>
</evidence>
<evidence type="ECO:0000313" key="3">
    <source>
        <dbReference type="Proteomes" id="UP000467700"/>
    </source>
</evidence>
<reference evidence="2 3" key="1">
    <citation type="submission" date="2020-01" db="EMBL/GenBank/DDBJ databases">
        <authorList>
            <person name="Gupta K D."/>
        </authorList>
    </citation>
    <scope>NUCLEOTIDE SEQUENCE [LARGE SCALE GENOMIC DNA]</scope>
</reference>
<sequence length="222" mass="24147">MPDKDFEDLTARPPIRPDGAVPQSFNYLGRCPAFSTTTVLDLLLLVLNSRGNVEVDDLELPSTGVVDEVVQLQIEKSNSVLVERVFDDRGQSREDEISHTTNNEAINQGDARRGSSPPHKPASKRKKKDSVCANDDATNPQCAPPLAIGLWAGTFSTHRPHSSQPYPFRHSTSPDLALSRPLLPLTSSLVHASPTRSFSPHPPSSAAASTPRPSDYDRGEYG</sequence>
<protein>
    <submittedName>
        <fullName evidence="2">Uncharacterized protein</fullName>
    </submittedName>
</protein>
<feature type="region of interest" description="Disordered" evidence="1">
    <location>
        <begin position="192"/>
        <end position="222"/>
    </location>
</feature>
<feature type="region of interest" description="Disordered" evidence="1">
    <location>
        <begin position="90"/>
        <end position="144"/>
    </location>
</feature>
<accession>A0A8S0XPX8</accession>
<keyword evidence="3" id="KW-1185">Reference proteome</keyword>
<proteinExistence type="predicted"/>
<dbReference type="AlphaFoldDB" id="A0A8S0XPX8"/>
<evidence type="ECO:0000256" key="1">
    <source>
        <dbReference type="SAM" id="MobiDB-lite"/>
    </source>
</evidence>
<dbReference type="Proteomes" id="UP000467700">
    <property type="component" value="Unassembled WGS sequence"/>
</dbReference>
<comment type="caution">
    <text evidence="2">The sequence shown here is derived from an EMBL/GenBank/DDBJ whole genome shotgun (WGS) entry which is preliminary data.</text>
</comment>
<feature type="compositionally biased region" description="Low complexity" evidence="1">
    <location>
        <begin position="204"/>
        <end position="213"/>
    </location>
</feature>
<gene>
    <name evidence="2" type="ORF">AAE3_LOCUS4296</name>
</gene>
<organism evidence="2 3">
    <name type="scientific">Cyclocybe aegerita</name>
    <name type="common">Black poplar mushroom</name>
    <name type="synonym">Agrocybe aegerita</name>
    <dbReference type="NCBI Taxonomy" id="1973307"/>
    <lineage>
        <taxon>Eukaryota</taxon>
        <taxon>Fungi</taxon>
        <taxon>Dikarya</taxon>
        <taxon>Basidiomycota</taxon>
        <taxon>Agaricomycotina</taxon>
        <taxon>Agaricomycetes</taxon>
        <taxon>Agaricomycetidae</taxon>
        <taxon>Agaricales</taxon>
        <taxon>Agaricineae</taxon>
        <taxon>Bolbitiaceae</taxon>
        <taxon>Cyclocybe</taxon>
    </lineage>
</organism>
<dbReference type="EMBL" id="CACVBS010000035">
    <property type="protein sequence ID" value="CAA7262347.1"/>
    <property type="molecule type" value="Genomic_DNA"/>
</dbReference>
<name>A0A8S0XPX8_CYCAE</name>